<feature type="non-terminal residue" evidence="2">
    <location>
        <position position="66"/>
    </location>
</feature>
<dbReference type="EMBL" id="AGNL01046743">
    <property type="protein sequence ID" value="EJK47665.1"/>
    <property type="molecule type" value="Genomic_DNA"/>
</dbReference>
<accession>K0R4V2</accession>
<evidence type="ECO:0000313" key="2">
    <source>
        <dbReference type="EMBL" id="EJK47665.1"/>
    </source>
</evidence>
<evidence type="ECO:0000313" key="3">
    <source>
        <dbReference type="Proteomes" id="UP000266841"/>
    </source>
</evidence>
<comment type="caution">
    <text evidence="2">The sequence shown here is derived from an EMBL/GenBank/DDBJ whole genome shotgun (WGS) entry which is preliminary data.</text>
</comment>
<dbReference type="Proteomes" id="UP000266841">
    <property type="component" value="Unassembled WGS sequence"/>
</dbReference>
<organism evidence="2 3">
    <name type="scientific">Thalassiosira oceanica</name>
    <name type="common">Marine diatom</name>
    <dbReference type="NCBI Taxonomy" id="159749"/>
    <lineage>
        <taxon>Eukaryota</taxon>
        <taxon>Sar</taxon>
        <taxon>Stramenopiles</taxon>
        <taxon>Ochrophyta</taxon>
        <taxon>Bacillariophyta</taxon>
        <taxon>Coscinodiscophyceae</taxon>
        <taxon>Thalassiosirophycidae</taxon>
        <taxon>Thalassiosirales</taxon>
        <taxon>Thalassiosiraceae</taxon>
        <taxon>Thalassiosira</taxon>
    </lineage>
</organism>
<gene>
    <name evidence="2" type="ORF">THAOC_33598</name>
</gene>
<feature type="region of interest" description="Disordered" evidence="1">
    <location>
        <begin position="1"/>
        <end position="66"/>
    </location>
</feature>
<protein>
    <submittedName>
        <fullName evidence="2">Uncharacterized protein</fullName>
    </submittedName>
</protein>
<sequence>MSDRFDDDGGVVPDEIRSGGSVEDGIIPHAGNGDAGPPGPPDDDDIGARAIPHAGNGDAGPPSPPG</sequence>
<proteinExistence type="predicted"/>
<evidence type="ECO:0000256" key="1">
    <source>
        <dbReference type="SAM" id="MobiDB-lite"/>
    </source>
</evidence>
<reference evidence="2 3" key="1">
    <citation type="journal article" date="2012" name="Genome Biol.">
        <title>Genome and low-iron response of an oceanic diatom adapted to chronic iron limitation.</title>
        <authorList>
            <person name="Lommer M."/>
            <person name="Specht M."/>
            <person name="Roy A.S."/>
            <person name="Kraemer L."/>
            <person name="Andreson R."/>
            <person name="Gutowska M.A."/>
            <person name="Wolf J."/>
            <person name="Bergner S.V."/>
            <person name="Schilhabel M.B."/>
            <person name="Klostermeier U.C."/>
            <person name="Beiko R.G."/>
            <person name="Rosenstiel P."/>
            <person name="Hippler M."/>
            <person name="Laroche J."/>
        </authorList>
    </citation>
    <scope>NUCLEOTIDE SEQUENCE [LARGE SCALE GENOMIC DNA]</scope>
    <source>
        <strain evidence="2 3">CCMP1005</strain>
    </source>
</reference>
<name>K0R4V2_THAOC</name>
<dbReference type="AlphaFoldDB" id="K0R4V2"/>
<keyword evidence="3" id="KW-1185">Reference proteome</keyword>